<dbReference type="InterPro" id="IPR002213">
    <property type="entry name" value="UDP_glucos_trans"/>
</dbReference>
<dbReference type="FunFam" id="3.40.50.2000:FF:000047">
    <property type="entry name" value="Glycosyltransferase"/>
    <property type="match status" value="1"/>
</dbReference>
<dbReference type="OrthoDB" id="5835829at2759"/>
<dbReference type="Pfam" id="PF26168">
    <property type="entry name" value="Glyco_transf_N"/>
    <property type="match status" value="1"/>
</dbReference>
<dbReference type="InterPro" id="IPR058980">
    <property type="entry name" value="Glyco_transf_N"/>
</dbReference>
<comment type="similarity">
    <text evidence="1 3">Belongs to the UDP-glycosyltransferase family.</text>
</comment>
<proteinExistence type="inferred from homology"/>
<dbReference type="Pfam" id="PF00201">
    <property type="entry name" value="UDPGT"/>
    <property type="match status" value="1"/>
</dbReference>
<evidence type="ECO:0000256" key="2">
    <source>
        <dbReference type="ARBA" id="ARBA00022679"/>
    </source>
</evidence>
<organism evidence="6 7">
    <name type="scientific">Dendrobium catenatum</name>
    <dbReference type="NCBI Taxonomy" id="906689"/>
    <lineage>
        <taxon>Eukaryota</taxon>
        <taxon>Viridiplantae</taxon>
        <taxon>Streptophyta</taxon>
        <taxon>Embryophyta</taxon>
        <taxon>Tracheophyta</taxon>
        <taxon>Spermatophyta</taxon>
        <taxon>Magnoliopsida</taxon>
        <taxon>Liliopsida</taxon>
        <taxon>Asparagales</taxon>
        <taxon>Orchidaceae</taxon>
        <taxon>Epidendroideae</taxon>
        <taxon>Malaxideae</taxon>
        <taxon>Dendrobiinae</taxon>
        <taxon>Dendrobium</taxon>
    </lineage>
</organism>
<name>A0A2I0X7T7_9ASPA</name>
<evidence type="ECO:0000256" key="4">
    <source>
        <dbReference type="RuleBase" id="RU362057"/>
    </source>
</evidence>
<dbReference type="GO" id="GO:0035251">
    <property type="term" value="F:UDP-glucosyltransferase activity"/>
    <property type="evidence" value="ECO:0007669"/>
    <property type="project" value="TreeGrafter"/>
</dbReference>
<feature type="domain" description="Glycosyltransferase N-terminal" evidence="5">
    <location>
        <begin position="15"/>
        <end position="252"/>
    </location>
</feature>
<protein>
    <recommendedName>
        <fullName evidence="4">Glycosyltransferase</fullName>
        <ecNumber evidence="4">2.4.1.-</ecNumber>
    </recommendedName>
</protein>
<evidence type="ECO:0000313" key="7">
    <source>
        <dbReference type="Proteomes" id="UP000233837"/>
    </source>
</evidence>
<keyword evidence="3" id="KW-0328">Glycosyltransferase</keyword>
<reference evidence="6 7" key="2">
    <citation type="journal article" date="2017" name="Nature">
        <title>The Apostasia genome and the evolution of orchids.</title>
        <authorList>
            <person name="Zhang G.Q."/>
            <person name="Liu K.W."/>
            <person name="Li Z."/>
            <person name="Lohaus R."/>
            <person name="Hsiao Y.Y."/>
            <person name="Niu S.C."/>
            <person name="Wang J.Y."/>
            <person name="Lin Y.C."/>
            <person name="Xu Q."/>
            <person name="Chen L.J."/>
            <person name="Yoshida K."/>
            <person name="Fujiwara S."/>
            <person name="Wang Z.W."/>
            <person name="Zhang Y.Q."/>
            <person name="Mitsuda N."/>
            <person name="Wang M."/>
            <person name="Liu G.H."/>
            <person name="Pecoraro L."/>
            <person name="Huang H.X."/>
            <person name="Xiao X.J."/>
            <person name="Lin M."/>
            <person name="Wu X.Y."/>
            <person name="Wu W.L."/>
            <person name="Chen Y.Y."/>
            <person name="Chang S.B."/>
            <person name="Sakamoto S."/>
            <person name="Ohme-Takagi M."/>
            <person name="Yagi M."/>
            <person name="Zeng S.J."/>
            <person name="Shen C.Y."/>
            <person name="Yeh C.M."/>
            <person name="Luo Y.B."/>
            <person name="Tsai W.C."/>
            <person name="Van de Peer Y."/>
            <person name="Liu Z.J."/>
        </authorList>
    </citation>
    <scope>NUCLEOTIDE SEQUENCE [LARGE SCALE GENOMIC DNA]</scope>
    <source>
        <tissue evidence="6">The whole plant</tissue>
    </source>
</reference>
<dbReference type="InterPro" id="IPR035595">
    <property type="entry name" value="UDP_glycos_trans_CS"/>
</dbReference>
<keyword evidence="2 3" id="KW-0808">Transferase</keyword>
<evidence type="ECO:0000313" key="6">
    <source>
        <dbReference type="EMBL" id="PKU83989.1"/>
    </source>
</evidence>
<sequence length="496" mass="55191">MNGLIKNPGQPNTHFVVVPLMAQGHMIPMADLALLLARRGARVSLITTPLNARRLRGAADHATASGLSLVLVEIPFPCKAAGLPEGCENIDLIPSANLFPPFFKSLHLMAEPLKSYLRTQPPSPTCIISDQCMPWTMDVSNDLSIPRLVFHGPSCFFLLCTLKLAEHQLYEKVTDVEEIFTVPELPQRIEVSKLTAQRFFDWPEMKDVMRHVQEAEDAADGLVLNTFYELEPWYIDEYRRSVGKDVWVVGPVSLFHKDASGKAVRGDGSAGVDHGRVLQWLEGRENGSVLFISFGSIARTRMKQLVEIGFGLEASGRDFIWAMKEAEENEEVKKWVAEFEERNRKKGIIIKGWVPQVLIVTHPAVGGFMTHCGWNSTLEAVAAGVPMITWPHFSDQFLNEKLVVEVLRTGVGVGVKLPAFYQTQVDEEAFLGREKVEMSVRTVMCGGKEGEEIRKRAGELGETARKAMEEGGSSYENLSKLINQAMELAGNRVQSM</sequence>
<dbReference type="EC" id="2.4.1.-" evidence="4"/>
<dbReference type="AlphaFoldDB" id="A0A2I0X7T7"/>
<dbReference type="SUPFAM" id="SSF53756">
    <property type="entry name" value="UDP-Glycosyltransferase/glycogen phosphorylase"/>
    <property type="match status" value="1"/>
</dbReference>
<dbReference type="CDD" id="cd03784">
    <property type="entry name" value="GT1_Gtf-like"/>
    <property type="match status" value="1"/>
</dbReference>
<dbReference type="Gene3D" id="3.40.50.2000">
    <property type="entry name" value="Glycogen Phosphorylase B"/>
    <property type="match status" value="2"/>
</dbReference>
<reference evidence="6 7" key="1">
    <citation type="journal article" date="2016" name="Sci. Rep.">
        <title>The Dendrobium catenatum Lindl. genome sequence provides insights into polysaccharide synthase, floral development and adaptive evolution.</title>
        <authorList>
            <person name="Zhang G.Q."/>
            <person name="Xu Q."/>
            <person name="Bian C."/>
            <person name="Tsai W.C."/>
            <person name="Yeh C.M."/>
            <person name="Liu K.W."/>
            <person name="Yoshida K."/>
            <person name="Zhang L.S."/>
            <person name="Chang S.B."/>
            <person name="Chen F."/>
            <person name="Shi Y."/>
            <person name="Su Y.Y."/>
            <person name="Zhang Y.Q."/>
            <person name="Chen L.J."/>
            <person name="Yin Y."/>
            <person name="Lin M."/>
            <person name="Huang H."/>
            <person name="Deng H."/>
            <person name="Wang Z.W."/>
            <person name="Zhu S.L."/>
            <person name="Zhao X."/>
            <person name="Deng C."/>
            <person name="Niu S.C."/>
            <person name="Huang J."/>
            <person name="Wang M."/>
            <person name="Liu G.H."/>
            <person name="Yang H.J."/>
            <person name="Xiao X.J."/>
            <person name="Hsiao Y.Y."/>
            <person name="Wu W.L."/>
            <person name="Chen Y.Y."/>
            <person name="Mitsuda N."/>
            <person name="Ohme-Takagi M."/>
            <person name="Luo Y.B."/>
            <person name="Van de Peer Y."/>
            <person name="Liu Z.J."/>
        </authorList>
    </citation>
    <scope>NUCLEOTIDE SEQUENCE [LARGE SCALE GENOMIC DNA]</scope>
    <source>
        <tissue evidence="6">The whole plant</tissue>
    </source>
</reference>
<dbReference type="PANTHER" id="PTHR48047:SF229">
    <property type="entry name" value="UDP-GLYCOSYLTRANSFERASE 73C3-RELATED"/>
    <property type="match status" value="1"/>
</dbReference>
<dbReference type="PROSITE" id="PS00375">
    <property type="entry name" value="UDPGT"/>
    <property type="match status" value="1"/>
</dbReference>
<evidence type="ECO:0000256" key="1">
    <source>
        <dbReference type="ARBA" id="ARBA00009995"/>
    </source>
</evidence>
<accession>A0A2I0X7T7</accession>
<dbReference type="STRING" id="906689.A0A2I0X7T7"/>
<dbReference type="EMBL" id="KZ502070">
    <property type="protein sequence ID" value="PKU83989.1"/>
    <property type="molecule type" value="Genomic_DNA"/>
</dbReference>
<gene>
    <name evidence="6" type="primary">UGT73C3</name>
    <name evidence="6" type="ORF">MA16_Dca006464</name>
</gene>
<keyword evidence="7" id="KW-1185">Reference proteome</keyword>
<evidence type="ECO:0000259" key="5">
    <source>
        <dbReference type="Pfam" id="PF26168"/>
    </source>
</evidence>
<dbReference type="SMR" id="A0A2I0X7T7"/>
<evidence type="ECO:0000256" key="3">
    <source>
        <dbReference type="RuleBase" id="RU003718"/>
    </source>
</evidence>
<dbReference type="Proteomes" id="UP000233837">
    <property type="component" value="Unassembled WGS sequence"/>
</dbReference>
<dbReference type="PANTHER" id="PTHR48047">
    <property type="entry name" value="GLYCOSYLTRANSFERASE"/>
    <property type="match status" value="1"/>
</dbReference>